<comment type="similarity">
    <text evidence="1">Belongs to the peptidase A24 family.</text>
</comment>
<dbReference type="HOGENOM" id="CLU_057101_8_0_9"/>
<dbReference type="GO" id="GO:0004190">
    <property type="term" value="F:aspartic-type endopeptidase activity"/>
    <property type="evidence" value="ECO:0007669"/>
    <property type="project" value="InterPro"/>
</dbReference>
<dbReference type="GO" id="GO:0005886">
    <property type="term" value="C:plasma membrane"/>
    <property type="evidence" value="ECO:0007669"/>
    <property type="project" value="TreeGrafter"/>
</dbReference>
<dbReference type="MEROPS" id="A24.003"/>
<gene>
    <name evidence="4" type="ordered locus">Desaci_1456</name>
</gene>
<feature type="transmembrane region" description="Helical" evidence="2">
    <location>
        <begin position="6"/>
        <end position="25"/>
    </location>
</feature>
<reference evidence="4 5" key="1">
    <citation type="journal article" date="2012" name="J. Bacteriol.">
        <title>Complete genome sequences of Desulfosporosinus orientis DSM765T, Desulfosporosinus youngiae DSM17734T, Desulfosporosinus meridiei DSM13257T, and Desulfosporosinus acidiphilus DSM22704T.</title>
        <authorList>
            <person name="Pester M."/>
            <person name="Brambilla E."/>
            <person name="Alazard D."/>
            <person name="Rattei T."/>
            <person name="Weinmaier T."/>
            <person name="Han J."/>
            <person name="Lucas S."/>
            <person name="Lapidus A."/>
            <person name="Cheng J.F."/>
            <person name="Goodwin L."/>
            <person name="Pitluck S."/>
            <person name="Peters L."/>
            <person name="Ovchinnikova G."/>
            <person name="Teshima H."/>
            <person name="Detter J.C."/>
            <person name="Han C.S."/>
            <person name="Tapia R."/>
            <person name="Land M.L."/>
            <person name="Hauser L."/>
            <person name="Kyrpides N.C."/>
            <person name="Ivanova N.N."/>
            <person name="Pagani I."/>
            <person name="Huntmann M."/>
            <person name="Wei C.L."/>
            <person name="Davenport K.W."/>
            <person name="Daligault H."/>
            <person name="Chain P.S."/>
            <person name="Chen A."/>
            <person name="Mavromatis K."/>
            <person name="Markowitz V."/>
            <person name="Szeto E."/>
            <person name="Mikhailova N."/>
            <person name="Pati A."/>
            <person name="Wagner M."/>
            <person name="Woyke T."/>
            <person name="Ollivier B."/>
            <person name="Klenk H.P."/>
            <person name="Spring S."/>
            <person name="Loy A."/>
        </authorList>
    </citation>
    <scope>NUCLEOTIDE SEQUENCE [LARGE SCALE GENOMIC DNA]</scope>
    <source>
        <strain evidence="5">DSM 22704 / JCM 16185 / SJ4</strain>
    </source>
</reference>
<sequence>MSRLVYFHWLVQFLFVLLILGLSITDYCTMRLPDKFTIPLLGIGLLNAFLDGPQNGLFSLMTVLGFGLVFWLIAKAFPQDMGLGDVTFVTALSLFFGFPLIVPVIILACLTGLLTGTGLLRIRKTSLKQQLPFGPYLSFGSLIVLVWGNKILTIIGRF</sequence>
<dbReference type="RefSeq" id="WP_014826480.1">
    <property type="nucleotide sequence ID" value="NC_018068.1"/>
</dbReference>
<evidence type="ECO:0000313" key="4">
    <source>
        <dbReference type="EMBL" id="AFM40473.1"/>
    </source>
</evidence>
<dbReference type="OrthoDB" id="9789291at2"/>
<dbReference type="Gene3D" id="1.20.120.1220">
    <property type="match status" value="1"/>
</dbReference>
<keyword evidence="2" id="KW-0472">Membrane</keyword>
<dbReference type="GO" id="GO:0006465">
    <property type="term" value="P:signal peptide processing"/>
    <property type="evidence" value="ECO:0007669"/>
    <property type="project" value="TreeGrafter"/>
</dbReference>
<feature type="domain" description="Prepilin type IV endopeptidase peptidase" evidence="3">
    <location>
        <begin position="14"/>
        <end position="115"/>
    </location>
</feature>
<dbReference type="Proteomes" id="UP000002892">
    <property type="component" value="Chromosome"/>
</dbReference>
<keyword evidence="2" id="KW-1133">Transmembrane helix</keyword>
<proteinExistence type="inferred from homology"/>
<dbReference type="EMBL" id="CP003639">
    <property type="protein sequence ID" value="AFM40473.1"/>
    <property type="molecule type" value="Genomic_DNA"/>
</dbReference>
<dbReference type="STRING" id="646529.Desaci_1456"/>
<dbReference type="KEGG" id="dai:Desaci_1456"/>
<feature type="transmembrane region" description="Helical" evidence="2">
    <location>
        <begin position="86"/>
        <end position="113"/>
    </location>
</feature>
<evidence type="ECO:0000313" key="5">
    <source>
        <dbReference type="Proteomes" id="UP000002892"/>
    </source>
</evidence>
<dbReference type="InterPro" id="IPR050882">
    <property type="entry name" value="Prepilin_peptidase/N-MTase"/>
</dbReference>
<accession>I4D3U9</accession>
<dbReference type="AlphaFoldDB" id="I4D3U9"/>
<feature type="transmembrane region" description="Helical" evidence="2">
    <location>
        <begin position="133"/>
        <end position="152"/>
    </location>
</feature>
<name>I4D3U9_DESAJ</name>
<dbReference type="Pfam" id="PF01478">
    <property type="entry name" value="Peptidase_A24"/>
    <property type="match status" value="1"/>
</dbReference>
<feature type="transmembrane region" description="Helical" evidence="2">
    <location>
        <begin position="56"/>
        <end position="74"/>
    </location>
</feature>
<keyword evidence="5" id="KW-1185">Reference proteome</keyword>
<dbReference type="InterPro" id="IPR000045">
    <property type="entry name" value="Prepilin_IV_endopep_pep"/>
</dbReference>
<organism evidence="4 5">
    <name type="scientific">Desulfosporosinus acidiphilus (strain DSM 22704 / JCM 16185 / SJ4)</name>
    <dbReference type="NCBI Taxonomy" id="646529"/>
    <lineage>
        <taxon>Bacteria</taxon>
        <taxon>Bacillati</taxon>
        <taxon>Bacillota</taxon>
        <taxon>Clostridia</taxon>
        <taxon>Eubacteriales</taxon>
        <taxon>Desulfitobacteriaceae</taxon>
        <taxon>Desulfosporosinus</taxon>
    </lineage>
</organism>
<evidence type="ECO:0000256" key="1">
    <source>
        <dbReference type="ARBA" id="ARBA00005801"/>
    </source>
</evidence>
<dbReference type="eggNOG" id="COG1989">
    <property type="taxonomic scope" value="Bacteria"/>
</dbReference>
<keyword evidence="2" id="KW-0812">Transmembrane</keyword>
<protein>
    <submittedName>
        <fullName evidence="4">Prepilin signal peptidase PulO-like peptidase</fullName>
    </submittedName>
</protein>
<dbReference type="PANTHER" id="PTHR30487:SF0">
    <property type="entry name" value="PREPILIN LEADER PEPTIDASE_N-METHYLTRANSFERASE-RELATED"/>
    <property type="match status" value="1"/>
</dbReference>
<evidence type="ECO:0000259" key="3">
    <source>
        <dbReference type="Pfam" id="PF01478"/>
    </source>
</evidence>
<dbReference type="PANTHER" id="PTHR30487">
    <property type="entry name" value="TYPE 4 PREPILIN-LIKE PROTEINS LEADER PEPTIDE-PROCESSING ENZYME"/>
    <property type="match status" value="1"/>
</dbReference>
<evidence type="ECO:0000256" key="2">
    <source>
        <dbReference type="SAM" id="Phobius"/>
    </source>
</evidence>